<reference evidence="2" key="3">
    <citation type="submission" date="2025-09" db="UniProtKB">
        <authorList>
            <consortium name="Ensembl"/>
        </authorList>
    </citation>
    <scope>IDENTIFICATION</scope>
</reference>
<dbReference type="STRING" id="62062.ENSHHUP00000089485"/>
<dbReference type="GeneTree" id="ENSGT00990000210720"/>
<evidence type="ECO:0000313" key="3">
    <source>
        <dbReference type="Proteomes" id="UP000314982"/>
    </source>
</evidence>
<dbReference type="Proteomes" id="UP000314982">
    <property type="component" value="Unassembled WGS sequence"/>
</dbReference>
<feature type="region of interest" description="Disordered" evidence="1">
    <location>
        <begin position="30"/>
        <end position="56"/>
    </location>
</feature>
<sequence>MHQGAPVDVRACEASSVVKVTIAVRMHLTRPKSSKGRCRPSLSHPPNVDMAASFHDTPLIPKPPSMGYNRSDRCLPPAITIMFLSYPLFPSLGTNTMRTRASSQSNPELGNVSEVLCKVCPTPNPLDLSVMATTPKTESPPVFPPGTPDPRSLLLAIRAPCGSRFEHHFLLTDTLLQRPRYGTRYEHDYIETVDGYIETGVDRPFRRTFTDLNMTLHQNCEITHGIM</sequence>
<evidence type="ECO:0000256" key="1">
    <source>
        <dbReference type="SAM" id="MobiDB-lite"/>
    </source>
</evidence>
<reference evidence="3" key="1">
    <citation type="submission" date="2018-06" db="EMBL/GenBank/DDBJ databases">
        <title>Genome assembly of Danube salmon.</title>
        <authorList>
            <person name="Macqueen D.J."/>
            <person name="Gundappa M.K."/>
        </authorList>
    </citation>
    <scope>NUCLEOTIDE SEQUENCE [LARGE SCALE GENOMIC DNA]</scope>
</reference>
<evidence type="ECO:0000313" key="2">
    <source>
        <dbReference type="Ensembl" id="ENSHHUP00000089485.1"/>
    </source>
</evidence>
<proteinExistence type="predicted"/>
<organism evidence="2 3">
    <name type="scientific">Hucho hucho</name>
    <name type="common">huchen</name>
    <dbReference type="NCBI Taxonomy" id="62062"/>
    <lineage>
        <taxon>Eukaryota</taxon>
        <taxon>Metazoa</taxon>
        <taxon>Chordata</taxon>
        <taxon>Craniata</taxon>
        <taxon>Vertebrata</taxon>
        <taxon>Euteleostomi</taxon>
        <taxon>Actinopterygii</taxon>
        <taxon>Neopterygii</taxon>
        <taxon>Teleostei</taxon>
        <taxon>Protacanthopterygii</taxon>
        <taxon>Salmoniformes</taxon>
        <taxon>Salmonidae</taxon>
        <taxon>Salmoninae</taxon>
        <taxon>Hucho</taxon>
    </lineage>
</organism>
<dbReference type="AlphaFoldDB" id="A0A4W5RTG6"/>
<protein>
    <submittedName>
        <fullName evidence="2">Uncharacterized protein</fullName>
    </submittedName>
</protein>
<reference evidence="2" key="2">
    <citation type="submission" date="2025-08" db="UniProtKB">
        <authorList>
            <consortium name="Ensembl"/>
        </authorList>
    </citation>
    <scope>IDENTIFICATION</scope>
</reference>
<accession>A0A4W5RTG6</accession>
<dbReference type="Ensembl" id="ENSHHUT00000092263.1">
    <property type="protein sequence ID" value="ENSHHUP00000089485.1"/>
    <property type="gene ID" value="ENSHHUG00000051661.1"/>
</dbReference>
<name>A0A4W5RTG6_9TELE</name>
<keyword evidence="3" id="KW-1185">Reference proteome</keyword>